<gene>
    <name evidence="3" type="ORF">VTL71DRAFT_8459</name>
</gene>
<dbReference type="InterPro" id="IPR011990">
    <property type="entry name" value="TPR-like_helical_dom_sf"/>
</dbReference>
<accession>A0ABR4CXN5</accession>
<dbReference type="SUPFAM" id="SSF48452">
    <property type="entry name" value="TPR-like"/>
    <property type="match status" value="3"/>
</dbReference>
<sequence>MNPPDASALPAMNPSQIPRQTQRHGKEEWEAHRERIVGLYHLPGIKLSTIKDMLGQEHGFVVTERQLKSKIDGWKIAKNVQSFEMGYIVQKKHQRALARKPTNFRVRGQPVPPEKIVRWQKRSGYLIEDNMFSVMSPPSDVSYSPASTNVLSPRMTETMIISSPNQNHKNMDWVANEDTTLQSPPDYQVMDAPLDNSARMDLDKILASYTNVFEGQSPAPFTPRPSPKLSPVTLSSQELSGLVTEHSFRHQVSDVSMQALSVSRATAAPTHVNLAPPTFANSGSLNYNVRDDASASEPKETRYLGREELELRYRLSELDSRYGSNHPATLDTLERLACVLHDQGRLRSAESYFKKLSEVCRSNFGEDDLRTIEIFLGLIKVYVSQNNLTLAERLCRRLYVKAPTLFPADHLINLKVKWQWGSCLYVLGRFDEAEQVLCEVIRLGGPILLPDDTLLIEPMYLLALVLDHRGNYVEAERMIIAILEATDIEMDSNNASASPYLSFLGAIYTGQERYQESEELLRKVFANQAKVLGKEHRDTLATQRFLGETLARQQRYKESEEVLQDALLKLDISLGRKHSDGLKCRVSLAQVMNWQRKYDQAEVLLRETVELAIEALGPEHNTTCHALFDLGASNEGQGRLEEALTVSRRAFEGSARMLGKDHRITVYYKNRVKHLEELILVERVAWD</sequence>
<proteinExistence type="predicted"/>
<dbReference type="InterPro" id="IPR019734">
    <property type="entry name" value="TPR_rpt"/>
</dbReference>
<dbReference type="PANTHER" id="PTHR46082">
    <property type="entry name" value="ATP/GTP-BINDING PROTEIN-RELATED"/>
    <property type="match status" value="1"/>
</dbReference>
<dbReference type="Proteomes" id="UP001595075">
    <property type="component" value="Unassembled WGS sequence"/>
</dbReference>
<dbReference type="Pfam" id="PF13374">
    <property type="entry name" value="TPR_10"/>
    <property type="match status" value="1"/>
</dbReference>
<reference evidence="3 4" key="1">
    <citation type="journal article" date="2024" name="Commun. Biol.">
        <title>Comparative genomic analysis of thermophilic fungi reveals convergent evolutionary adaptations and gene losses.</title>
        <authorList>
            <person name="Steindorff A.S."/>
            <person name="Aguilar-Pontes M.V."/>
            <person name="Robinson A.J."/>
            <person name="Andreopoulos B."/>
            <person name="LaButti K."/>
            <person name="Kuo A."/>
            <person name="Mondo S."/>
            <person name="Riley R."/>
            <person name="Otillar R."/>
            <person name="Haridas S."/>
            <person name="Lipzen A."/>
            <person name="Grimwood J."/>
            <person name="Schmutz J."/>
            <person name="Clum A."/>
            <person name="Reid I.D."/>
            <person name="Moisan M.C."/>
            <person name="Butler G."/>
            <person name="Nguyen T.T.M."/>
            <person name="Dewar K."/>
            <person name="Conant G."/>
            <person name="Drula E."/>
            <person name="Henrissat B."/>
            <person name="Hansel C."/>
            <person name="Singer S."/>
            <person name="Hutchinson M.I."/>
            <person name="de Vries R.P."/>
            <person name="Natvig D.O."/>
            <person name="Powell A.J."/>
            <person name="Tsang A."/>
            <person name="Grigoriev I.V."/>
        </authorList>
    </citation>
    <scope>NUCLEOTIDE SEQUENCE [LARGE SCALE GENOMIC DNA]</scope>
    <source>
        <strain evidence="3 4">CBS 494.80</strain>
    </source>
</reference>
<feature type="region of interest" description="Disordered" evidence="1">
    <location>
        <begin position="1"/>
        <end position="27"/>
    </location>
</feature>
<organism evidence="3 4">
    <name type="scientific">Oculimacula yallundae</name>
    <dbReference type="NCBI Taxonomy" id="86028"/>
    <lineage>
        <taxon>Eukaryota</taxon>
        <taxon>Fungi</taxon>
        <taxon>Dikarya</taxon>
        <taxon>Ascomycota</taxon>
        <taxon>Pezizomycotina</taxon>
        <taxon>Leotiomycetes</taxon>
        <taxon>Helotiales</taxon>
        <taxon>Ploettnerulaceae</taxon>
        <taxon>Oculimacula</taxon>
    </lineage>
</organism>
<name>A0ABR4CXN5_9HELO</name>
<keyword evidence="4" id="KW-1185">Reference proteome</keyword>
<dbReference type="InterPro" id="IPR053137">
    <property type="entry name" value="NLR-like"/>
</dbReference>
<dbReference type="EMBL" id="JAZHXI010000002">
    <property type="protein sequence ID" value="KAL2074680.1"/>
    <property type="molecule type" value="Genomic_DNA"/>
</dbReference>
<evidence type="ECO:0000256" key="1">
    <source>
        <dbReference type="SAM" id="MobiDB-lite"/>
    </source>
</evidence>
<feature type="domain" description="Clr5" evidence="2">
    <location>
        <begin position="26"/>
        <end position="78"/>
    </location>
</feature>
<dbReference type="SMART" id="SM00028">
    <property type="entry name" value="TPR"/>
    <property type="match status" value="5"/>
</dbReference>
<dbReference type="Pfam" id="PF14420">
    <property type="entry name" value="Clr5"/>
    <property type="match status" value="1"/>
</dbReference>
<dbReference type="Pfam" id="PF13424">
    <property type="entry name" value="TPR_12"/>
    <property type="match status" value="2"/>
</dbReference>
<evidence type="ECO:0000313" key="4">
    <source>
        <dbReference type="Proteomes" id="UP001595075"/>
    </source>
</evidence>
<evidence type="ECO:0000313" key="3">
    <source>
        <dbReference type="EMBL" id="KAL2074680.1"/>
    </source>
</evidence>
<evidence type="ECO:0000259" key="2">
    <source>
        <dbReference type="Pfam" id="PF14420"/>
    </source>
</evidence>
<dbReference type="InterPro" id="IPR011717">
    <property type="entry name" value="TPR-4"/>
</dbReference>
<comment type="caution">
    <text evidence="3">The sequence shown here is derived from an EMBL/GenBank/DDBJ whole genome shotgun (WGS) entry which is preliminary data.</text>
</comment>
<dbReference type="InterPro" id="IPR025676">
    <property type="entry name" value="Clr5_dom"/>
</dbReference>
<dbReference type="Pfam" id="PF07721">
    <property type="entry name" value="TPR_4"/>
    <property type="match status" value="1"/>
</dbReference>
<protein>
    <recommendedName>
        <fullName evidence="2">Clr5 domain-containing protein</fullName>
    </recommendedName>
</protein>
<dbReference type="Gene3D" id="1.25.40.10">
    <property type="entry name" value="Tetratricopeptide repeat domain"/>
    <property type="match status" value="2"/>
</dbReference>
<dbReference type="PANTHER" id="PTHR46082:SF6">
    <property type="entry name" value="AAA+ ATPASE DOMAIN-CONTAINING PROTEIN-RELATED"/>
    <property type="match status" value="1"/>
</dbReference>